<dbReference type="GO" id="GO:0015833">
    <property type="term" value="P:peptide transport"/>
    <property type="evidence" value="ECO:0007669"/>
    <property type="project" value="InterPro"/>
</dbReference>
<dbReference type="PANTHER" id="PTHR43297:SF2">
    <property type="entry name" value="DIPEPTIDE TRANSPORT ATP-BINDING PROTEIN DPPD"/>
    <property type="match status" value="1"/>
</dbReference>
<accession>A0AA35TXZ7</accession>
<dbReference type="Pfam" id="PF00005">
    <property type="entry name" value="ABC_tran"/>
    <property type="match status" value="2"/>
</dbReference>
<dbReference type="PANTHER" id="PTHR43297">
    <property type="entry name" value="OLIGOPEPTIDE TRANSPORT ATP-BINDING PROTEIN APPD"/>
    <property type="match status" value="1"/>
</dbReference>
<dbReference type="GO" id="GO:0016887">
    <property type="term" value="F:ATP hydrolysis activity"/>
    <property type="evidence" value="ECO:0007669"/>
    <property type="project" value="InterPro"/>
</dbReference>
<organism evidence="8 9">
    <name type="scientific">Geodia barretti</name>
    <name type="common">Barrett's horny sponge</name>
    <dbReference type="NCBI Taxonomy" id="519541"/>
    <lineage>
        <taxon>Eukaryota</taxon>
        <taxon>Metazoa</taxon>
        <taxon>Porifera</taxon>
        <taxon>Demospongiae</taxon>
        <taxon>Heteroscleromorpha</taxon>
        <taxon>Tetractinellida</taxon>
        <taxon>Astrophorina</taxon>
        <taxon>Geodiidae</taxon>
        <taxon>Geodia</taxon>
    </lineage>
</organism>
<gene>
    <name evidence="8" type="ORF">GBAR_LOCUS30515</name>
</gene>
<evidence type="ECO:0000256" key="3">
    <source>
        <dbReference type="ARBA" id="ARBA00022475"/>
    </source>
</evidence>
<comment type="subcellular location">
    <subcellularLocation>
        <location evidence="1">Cell membrane</location>
        <topology evidence="1">Peripheral membrane protein</topology>
    </subcellularLocation>
</comment>
<proteinExistence type="predicted"/>
<dbReference type="SUPFAM" id="SSF52540">
    <property type="entry name" value="P-loop containing nucleoside triphosphate hydrolases"/>
    <property type="match status" value="2"/>
</dbReference>
<comment type="caution">
    <text evidence="8">The sequence shown here is derived from an EMBL/GenBank/DDBJ whole genome shotgun (WGS) entry which is preliminary data.</text>
</comment>
<dbReference type="Gene3D" id="3.40.50.300">
    <property type="entry name" value="P-loop containing nucleotide triphosphate hydrolases"/>
    <property type="match status" value="3"/>
</dbReference>
<dbReference type="CDD" id="cd03257">
    <property type="entry name" value="ABC_NikE_OppD_transporters"/>
    <property type="match status" value="1"/>
</dbReference>
<dbReference type="SMART" id="SM00382">
    <property type="entry name" value="AAA"/>
    <property type="match status" value="1"/>
</dbReference>
<dbReference type="AlphaFoldDB" id="A0AA35TXZ7"/>
<evidence type="ECO:0000256" key="1">
    <source>
        <dbReference type="ARBA" id="ARBA00004202"/>
    </source>
</evidence>
<evidence type="ECO:0000259" key="7">
    <source>
        <dbReference type="PROSITE" id="PS50893"/>
    </source>
</evidence>
<evidence type="ECO:0000313" key="8">
    <source>
        <dbReference type="EMBL" id="CAI8055998.1"/>
    </source>
</evidence>
<keyword evidence="9" id="KW-1185">Reference proteome</keyword>
<dbReference type="InterPro" id="IPR003593">
    <property type="entry name" value="AAA+_ATPase"/>
</dbReference>
<evidence type="ECO:0000256" key="2">
    <source>
        <dbReference type="ARBA" id="ARBA00022448"/>
    </source>
</evidence>
<evidence type="ECO:0000256" key="4">
    <source>
        <dbReference type="ARBA" id="ARBA00022741"/>
    </source>
</evidence>
<dbReference type="InterPro" id="IPR003439">
    <property type="entry name" value="ABC_transporter-like_ATP-bd"/>
</dbReference>
<dbReference type="InterPro" id="IPR050388">
    <property type="entry name" value="ABC_Ni/Peptide_Import"/>
</dbReference>
<keyword evidence="2" id="KW-0813">Transport</keyword>
<dbReference type="NCBIfam" id="TIGR01727">
    <property type="entry name" value="oligo_HPY"/>
    <property type="match status" value="1"/>
</dbReference>
<keyword evidence="6" id="KW-0472">Membrane</keyword>
<feature type="domain" description="ABC transporter" evidence="7">
    <location>
        <begin position="12"/>
        <end position="237"/>
    </location>
</feature>
<dbReference type="PROSITE" id="PS50893">
    <property type="entry name" value="ABC_TRANSPORTER_2"/>
    <property type="match status" value="1"/>
</dbReference>
<dbReference type="InterPro" id="IPR013563">
    <property type="entry name" value="Oligopep_ABC_C"/>
</dbReference>
<protein>
    <submittedName>
        <fullName evidence="8">Dipeptide transport ATP-binding protein DppD</fullName>
    </submittedName>
</protein>
<keyword evidence="4" id="KW-0547">Nucleotide-binding</keyword>
<sequence>MASNDLENEVVLEVEDLRTYFSTRWGTVKAVDGVSFDLRRGETLGIVGESGCGKSVTMLSLMRLVPTPPGEIVSGKIVLQGQDILQLTEHEMSRVRGSQIALIIQDPMTSLNPVFSIGNQVNIPAAESRVKDYPHQLSGGMRQRVVGAIGISCEPAVLIADEPTTSLDVTIQAQYLKLLKDLQQQQNLALIFITHDFGVVAKMCDKVAVMYAGKIVEMGDVREIFNTPSHPYTEALLASVPKLEEDVDRLYAIEGQPPALHDLPPGCSFADRCPYVMDRCRDEYPPAFQTTGYLKAVDGISFQIQRGETLGIVGESGCGKSTTAKLLLMLEEPTEGRILFEGEDIHHTDSSHRPAYRSS</sequence>
<keyword evidence="5 8" id="KW-0067">ATP-binding</keyword>
<evidence type="ECO:0000256" key="6">
    <source>
        <dbReference type="ARBA" id="ARBA00023136"/>
    </source>
</evidence>
<reference evidence="8" key="1">
    <citation type="submission" date="2023-03" db="EMBL/GenBank/DDBJ databases">
        <authorList>
            <person name="Steffen K."/>
            <person name="Cardenas P."/>
        </authorList>
    </citation>
    <scope>NUCLEOTIDE SEQUENCE</scope>
</reference>
<dbReference type="InterPro" id="IPR027417">
    <property type="entry name" value="P-loop_NTPase"/>
</dbReference>
<evidence type="ECO:0000256" key="5">
    <source>
        <dbReference type="ARBA" id="ARBA00022840"/>
    </source>
</evidence>
<dbReference type="EMBL" id="CASHTH010004315">
    <property type="protein sequence ID" value="CAI8055998.1"/>
    <property type="molecule type" value="Genomic_DNA"/>
</dbReference>
<keyword evidence="3" id="KW-1003">Cell membrane</keyword>
<evidence type="ECO:0000313" key="9">
    <source>
        <dbReference type="Proteomes" id="UP001174909"/>
    </source>
</evidence>
<dbReference type="GO" id="GO:0005524">
    <property type="term" value="F:ATP binding"/>
    <property type="evidence" value="ECO:0007669"/>
    <property type="project" value="UniProtKB-KW"/>
</dbReference>
<name>A0AA35TXZ7_GEOBA</name>
<dbReference type="Proteomes" id="UP001174909">
    <property type="component" value="Unassembled WGS sequence"/>
</dbReference>
<dbReference type="GO" id="GO:0005886">
    <property type="term" value="C:plasma membrane"/>
    <property type="evidence" value="ECO:0007669"/>
    <property type="project" value="UniProtKB-SubCell"/>
</dbReference>
<dbReference type="Pfam" id="PF08352">
    <property type="entry name" value="oligo_HPY"/>
    <property type="match status" value="1"/>
</dbReference>